<gene>
    <name evidence="1" type="ordered locus">RD1_0630</name>
</gene>
<reference evidence="1 2" key="1">
    <citation type="journal article" date="2007" name="J. Bacteriol.">
        <title>The complete genome sequence of Roseobacter denitrificans reveals a mixotrophic rather than photosynthetic metabolism.</title>
        <authorList>
            <person name="Swingley W.D."/>
            <person name="Sadekar S."/>
            <person name="Mastrian S.D."/>
            <person name="Matthies H.J."/>
            <person name="Hao J."/>
            <person name="Ramos H."/>
            <person name="Acharya C.R."/>
            <person name="Conrad A.L."/>
            <person name="Taylor H.L."/>
            <person name="Dejesa L.C."/>
            <person name="Shah M.K."/>
            <person name="O'huallachain M.E."/>
            <person name="Lince M.T."/>
            <person name="Blankenship R.E."/>
            <person name="Beatty J.T."/>
            <person name="Touchman J.W."/>
        </authorList>
    </citation>
    <scope>NUCLEOTIDE SEQUENCE [LARGE SCALE GENOMIC DNA]</scope>
    <source>
        <strain evidence="2">ATCC 33942 / OCh 114</strain>
    </source>
</reference>
<sequence>MKHPRWCINGWGCVQAALAVAESDARTRIIAITLACFDFAHSDPKRGEMRIERGAQAALNKISKAHAHGA</sequence>
<dbReference type="Proteomes" id="UP000007029">
    <property type="component" value="Chromosome"/>
</dbReference>
<name>Q16CG3_ROSDO</name>
<organism evidence="1 2">
    <name type="scientific">Roseobacter denitrificans (strain ATCC 33942 / OCh 114)</name>
    <name type="common">Erythrobacter sp. (strain OCh 114)</name>
    <name type="synonym">Roseobacter denitrificans</name>
    <dbReference type="NCBI Taxonomy" id="375451"/>
    <lineage>
        <taxon>Bacteria</taxon>
        <taxon>Pseudomonadati</taxon>
        <taxon>Pseudomonadota</taxon>
        <taxon>Alphaproteobacteria</taxon>
        <taxon>Rhodobacterales</taxon>
        <taxon>Roseobacteraceae</taxon>
        <taxon>Roseobacter</taxon>
    </lineage>
</organism>
<evidence type="ECO:0000313" key="1">
    <source>
        <dbReference type="EMBL" id="ABG30330.1"/>
    </source>
</evidence>
<proteinExistence type="predicted"/>
<evidence type="ECO:0000313" key="2">
    <source>
        <dbReference type="Proteomes" id="UP000007029"/>
    </source>
</evidence>
<protein>
    <submittedName>
        <fullName evidence="1">Uncharacterized protein</fullName>
    </submittedName>
</protein>
<accession>Q16CG3</accession>
<dbReference type="EMBL" id="CP000362">
    <property type="protein sequence ID" value="ABG30330.1"/>
    <property type="molecule type" value="Genomic_DNA"/>
</dbReference>
<dbReference type="RefSeq" id="WP_011566952.1">
    <property type="nucleotide sequence ID" value="NC_008209.1"/>
</dbReference>
<dbReference type="STRING" id="375451.RD1_0630"/>
<dbReference type="HOGENOM" id="CLU_2755329_0_0_5"/>
<keyword evidence="2" id="KW-1185">Reference proteome</keyword>
<dbReference type="KEGG" id="rde:RD1_0630"/>
<dbReference type="AlphaFoldDB" id="Q16CG3"/>